<dbReference type="InterPro" id="IPR048279">
    <property type="entry name" value="MdtK-like"/>
</dbReference>
<evidence type="ECO:0000256" key="4">
    <source>
        <dbReference type="ARBA" id="ARBA00020268"/>
    </source>
</evidence>
<feature type="transmembrane region" description="Helical" evidence="13">
    <location>
        <begin position="320"/>
        <end position="342"/>
    </location>
</feature>
<evidence type="ECO:0000256" key="7">
    <source>
        <dbReference type="ARBA" id="ARBA00022475"/>
    </source>
</evidence>
<dbReference type="NCBIfam" id="TIGR00797">
    <property type="entry name" value="matE"/>
    <property type="match status" value="1"/>
</dbReference>
<dbReference type="GO" id="GO:0005886">
    <property type="term" value="C:plasma membrane"/>
    <property type="evidence" value="ECO:0007669"/>
    <property type="project" value="UniProtKB-SubCell"/>
</dbReference>
<dbReference type="Proteomes" id="UP000824175">
    <property type="component" value="Unassembled WGS sequence"/>
</dbReference>
<feature type="transmembrane region" description="Helical" evidence="13">
    <location>
        <begin position="247"/>
        <end position="265"/>
    </location>
</feature>
<feature type="transmembrane region" description="Helical" evidence="13">
    <location>
        <begin position="135"/>
        <end position="156"/>
    </location>
</feature>
<dbReference type="Pfam" id="PF01554">
    <property type="entry name" value="MatE"/>
    <property type="match status" value="2"/>
</dbReference>
<dbReference type="GO" id="GO:0042910">
    <property type="term" value="F:xenobiotic transmembrane transporter activity"/>
    <property type="evidence" value="ECO:0007669"/>
    <property type="project" value="InterPro"/>
</dbReference>
<comment type="caution">
    <text evidence="14">The sequence shown here is derived from an EMBL/GenBank/DDBJ whole genome shotgun (WGS) entry which is preliminary data.</text>
</comment>
<evidence type="ECO:0000256" key="5">
    <source>
        <dbReference type="ARBA" id="ARBA00022448"/>
    </source>
</evidence>
<dbReference type="InterPro" id="IPR002528">
    <property type="entry name" value="MATE_fam"/>
</dbReference>
<dbReference type="EMBL" id="DVMJ01000001">
    <property type="protein sequence ID" value="HIU12454.1"/>
    <property type="molecule type" value="Genomic_DNA"/>
</dbReference>
<feature type="transmembrane region" description="Helical" evidence="13">
    <location>
        <begin position="362"/>
        <end position="384"/>
    </location>
</feature>
<reference evidence="14" key="1">
    <citation type="submission" date="2020-10" db="EMBL/GenBank/DDBJ databases">
        <authorList>
            <person name="Gilroy R."/>
        </authorList>
    </citation>
    <scope>NUCLEOTIDE SEQUENCE</scope>
    <source>
        <strain evidence="14">CHK195-11698</strain>
    </source>
</reference>
<keyword evidence="9 13" id="KW-1133">Transmembrane helix</keyword>
<feature type="transmembrane region" description="Helical" evidence="13">
    <location>
        <begin position="391"/>
        <end position="415"/>
    </location>
</feature>
<evidence type="ECO:0000256" key="10">
    <source>
        <dbReference type="ARBA" id="ARBA00023065"/>
    </source>
</evidence>
<keyword evidence="7" id="KW-1003">Cell membrane</keyword>
<feature type="transmembrane region" description="Helical" evidence="13">
    <location>
        <begin position="168"/>
        <end position="187"/>
    </location>
</feature>
<evidence type="ECO:0000256" key="3">
    <source>
        <dbReference type="ARBA" id="ARBA00010199"/>
    </source>
</evidence>
<feature type="transmembrane region" description="Helical" evidence="13">
    <location>
        <begin position="285"/>
        <end position="308"/>
    </location>
</feature>
<comment type="similarity">
    <text evidence="3">Belongs to the multi antimicrobial extrusion (MATE) (TC 2.A.66.1) family.</text>
</comment>
<feature type="transmembrane region" description="Helical" evidence="13">
    <location>
        <begin position="193"/>
        <end position="219"/>
    </location>
</feature>
<comment type="subcellular location">
    <subcellularLocation>
        <location evidence="2">Cell membrane</location>
        <topology evidence="2">Multi-pass membrane protein</topology>
    </subcellularLocation>
</comment>
<dbReference type="PIRSF" id="PIRSF006603">
    <property type="entry name" value="DinF"/>
    <property type="match status" value="1"/>
</dbReference>
<evidence type="ECO:0000313" key="15">
    <source>
        <dbReference type="Proteomes" id="UP000824175"/>
    </source>
</evidence>
<comment type="function">
    <text evidence="1">Multidrug efflux pump.</text>
</comment>
<evidence type="ECO:0000313" key="14">
    <source>
        <dbReference type="EMBL" id="HIU12454.1"/>
    </source>
</evidence>
<keyword evidence="10" id="KW-0406">Ion transport</keyword>
<feature type="transmembrane region" description="Helical" evidence="13">
    <location>
        <begin position="98"/>
        <end position="123"/>
    </location>
</feature>
<evidence type="ECO:0000256" key="2">
    <source>
        <dbReference type="ARBA" id="ARBA00004651"/>
    </source>
</evidence>
<dbReference type="AlphaFoldDB" id="A0A9D1HNA7"/>
<evidence type="ECO:0000256" key="11">
    <source>
        <dbReference type="ARBA" id="ARBA00023136"/>
    </source>
</evidence>
<proteinExistence type="inferred from homology"/>
<accession>A0A9D1HNA7</accession>
<gene>
    <name evidence="14" type="ORF">IAD15_00035</name>
</gene>
<evidence type="ECO:0000256" key="13">
    <source>
        <dbReference type="SAM" id="Phobius"/>
    </source>
</evidence>
<evidence type="ECO:0000256" key="1">
    <source>
        <dbReference type="ARBA" id="ARBA00003408"/>
    </source>
</evidence>
<feature type="transmembrane region" description="Helical" evidence="13">
    <location>
        <begin position="421"/>
        <end position="441"/>
    </location>
</feature>
<evidence type="ECO:0000256" key="8">
    <source>
        <dbReference type="ARBA" id="ARBA00022692"/>
    </source>
</evidence>
<dbReference type="PANTHER" id="PTHR43298:SF2">
    <property type="entry name" value="FMN_FAD EXPORTER YEEO-RELATED"/>
    <property type="match status" value="1"/>
</dbReference>
<protein>
    <recommendedName>
        <fullName evidence="4">Probable multidrug resistance protein NorM</fullName>
    </recommendedName>
    <alternativeName>
        <fullName evidence="12">Multidrug-efflux transporter</fullName>
    </alternativeName>
</protein>
<organism evidence="14 15">
    <name type="scientific">Candidatus Fimiplasma intestinipullorum</name>
    <dbReference type="NCBI Taxonomy" id="2840825"/>
    <lineage>
        <taxon>Bacteria</taxon>
        <taxon>Bacillati</taxon>
        <taxon>Bacillota</taxon>
        <taxon>Clostridia</taxon>
        <taxon>Eubacteriales</taxon>
        <taxon>Candidatus Fimiplasma</taxon>
    </lineage>
</organism>
<evidence type="ECO:0000256" key="12">
    <source>
        <dbReference type="ARBA" id="ARBA00031636"/>
    </source>
</evidence>
<keyword evidence="11 13" id="KW-0472">Membrane</keyword>
<keyword evidence="6" id="KW-0050">Antiport</keyword>
<reference evidence="14" key="2">
    <citation type="journal article" date="2021" name="PeerJ">
        <title>Extensive microbial diversity within the chicken gut microbiome revealed by metagenomics and culture.</title>
        <authorList>
            <person name="Gilroy R."/>
            <person name="Ravi A."/>
            <person name="Getino M."/>
            <person name="Pursley I."/>
            <person name="Horton D.L."/>
            <person name="Alikhan N.F."/>
            <person name="Baker D."/>
            <person name="Gharbi K."/>
            <person name="Hall N."/>
            <person name="Watson M."/>
            <person name="Adriaenssens E.M."/>
            <person name="Foster-Nyarko E."/>
            <person name="Jarju S."/>
            <person name="Secka A."/>
            <person name="Antonio M."/>
            <person name="Oren A."/>
            <person name="Chaudhuri R.R."/>
            <person name="La Ragione R."/>
            <person name="Hildebrand F."/>
            <person name="Pallen M.J."/>
        </authorList>
    </citation>
    <scope>NUCLEOTIDE SEQUENCE</scope>
    <source>
        <strain evidence="14">CHK195-11698</strain>
    </source>
</reference>
<dbReference type="GO" id="GO:0006811">
    <property type="term" value="P:monoatomic ion transport"/>
    <property type="evidence" value="ECO:0007669"/>
    <property type="project" value="UniProtKB-KW"/>
</dbReference>
<sequence>MLASLKKKYVAPASFYRRVGVVAIPIALQQILNQAAGFVDTIMVSSIGGVAAVAVATQLDTIMANVGFGINSGASIYAAQFYGAEDYQSLKKVFGLEIMINMINALFFMAVAIFFGSSVLAFYSGDAEVVKVGLSYLSISCLAYVFSSLTNAYSFVYRSIQKTHIPMYIGIQVMIVNIIFNYLLIFGKFGFPAMGVAGAALATLIATVSGTCTHVIYAWKTKQPFLGTFQEMFHQRMSFVKPVVKRMFPLICNEAFFGFGTSLYVKAFGMLGSRSLEIYKIGNTVANFFFIFAAGLNNATSLMLGSVLGKGDIKEAQKYGNYFVLMACIFAVVAGVGIIVFADPMVGLFGMSDPSMHEGAVLIVRLFAIRIAFRMFNVIIMASLRAGGDSLFLMFLDGGIMWTVGLPLAFISIIFFHVTSYAVLFVIIQVEQLARLIVGIIRYRQGKWMRNLTEETR</sequence>
<evidence type="ECO:0000256" key="6">
    <source>
        <dbReference type="ARBA" id="ARBA00022449"/>
    </source>
</evidence>
<dbReference type="GO" id="GO:0015297">
    <property type="term" value="F:antiporter activity"/>
    <property type="evidence" value="ECO:0007669"/>
    <property type="project" value="UniProtKB-KW"/>
</dbReference>
<name>A0A9D1HNA7_9FIRM</name>
<dbReference type="InterPro" id="IPR050222">
    <property type="entry name" value="MATE_MdtK"/>
</dbReference>
<evidence type="ECO:0000256" key="9">
    <source>
        <dbReference type="ARBA" id="ARBA00022989"/>
    </source>
</evidence>
<dbReference type="PANTHER" id="PTHR43298">
    <property type="entry name" value="MULTIDRUG RESISTANCE PROTEIN NORM-RELATED"/>
    <property type="match status" value="1"/>
</dbReference>
<keyword evidence="8 13" id="KW-0812">Transmembrane</keyword>
<keyword evidence="5" id="KW-0813">Transport</keyword>